<protein>
    <recommendedName>
        <fullName evidence="8">ABC transmembrane type-1 domain-containing protein</fullName>
    </recommendedName>
</protein>
<dbReference type="PANTHER" id="PTHR43227:SF3">
    <property type="entry name" value="BINDING-PROTEIN-DEPENDENT TRANSPORT SYSTEMS INNER MEMBRANE COMPONENT"/>
    <property type="match status" value="1"/>
</dbReference>
<feature type="domain" description="ABC transmembrane type-1" evidence="8">
    <location>
        <begin position="53"/>
        <end position="270"/>
    </location>
</feature>
<feature type="transmembrane region" description="Helical" evidence="7">
    <location>
        <begin position="249"/>
        <end position="274"/>
    </location>
</feature>
<evidence type="ECO:0000256" key="7">
    <source>
        <dbReference type="SAM" id="Phobius"/>
    </source>
</evidence>
<dbReference type="GO" id="GO:0055085">
    <property type="term" value="P:transmembrane transport"/>
    <property type="evidence" value="ECO:0007669"/>
    <property type="project" value="InterPro"/>
</dbReference>
<dbReference type="PANTHER" id="PTHR43227">
    <property type="entry name" value="BLL4140 PROTEIN"/>
    <property type="match status" value="1"/>
</dbReference>
<name>A0A645ENH1_9ZZZZ</name>
<feature type="transmembrane region" description="Helical" evidence="7">
    <location>
        <begin position="86"/>
        <end position="106"/>
    </location>
</feature>
<feature type="transmembrane region" description="Helical" evidence="7">
    <location>
        <begin position="164"/>
        <end position="183"/>
    </location>
</feature>
<dbReference type="GO" id="GO:0005886">
    <property type="term" value="C:plasma membrane"/>
    <property type="evidence" value="ECO:0007669"/>
    <property type="project" value="UniProtKB-SubCell"/>
</dbReference>
<dbReference type="InterPro" id="IPR000515">
    <property type="entry name" value="MetI-like"/>
</dbReference>
<keyword evidence="3" id="KW-1003">Cell membrane</keyword>
<keyword evidence="5 7" id="KW-1133">Transmembrane helix</keyword>
<evidence type="ECO:0000256" key="6">
    <source>
        <dbReference type="ARBA" id="ARBA00023136"/>
    </source>
</evidence>
<accession>A0A645ENH1</accession>
<comment type="caution">
    <text evidence="9">The sequence shown here is derived from an EMBL/GenBank/DDBJ whole genome shotgun (WGS) entry which is preliminary data.</text>
</comment>
<feature type="transmembrane region" description="Helical" evidence="7">
    <location>
        <begin position="53"/>
        <end position="74"/>
    </location>
</feature>
<feature type="transmembrane region" description="Helical" evidence="7">
    <location>
        <begin position="134"/>
        <end position="157"/>
    </location>
</feature>
<evidence type="ECO:0000256" key="2">
    <source>
        <dbReference type="ARBA" id="ARBA00022448"/>
    </source>
</evidence>
<evidence type="ECO:0000259" key="8">
    <source>
        <dbReference type="PROSITE" id="PS50928"/>
    </source>
</evidence>
<keyword evidence="4 7" id="KW-0812">Transmembrane</keyword>
<dbReference type="Gene3D" id="1.10.3720.10">
    <property type="entry name" value="MetI-like"/>
    <property type="match status" value="1"/>
</dbReference>
<dbReference type="InterPro" id="IPR035906">
    <property type="entry name" value="MetI-like_sf"/>
</dbReference>
<evidence type="ECO:0000256" key="4">
    <source>
        <dbReference type="ARBA" id="ARBA00022692"/>
    </source>
</evidence>
<keyword evidence="6 7" id="KW-0472">Membrane</keyword>
<keyword evidence="2" id="KW-0813">Transport</keyword>
<evidence type="ECO:0000256" key="5">
    <source>
        <dbReference type="ARBA" id="ARBA00022989"/>
    </source>
</evidence>
<evidence type="ECO:0000256" key="1">
    <source>
        <dbReference type="ARBA" id="ARBA00004651"/>
    </source>
</evidence>
<evidence type="ECO:0000256" key="3">
    <source>
        <dbReference type="ARBA" id="ARBA00022475"/>
    </source>
</evidence>
<evidence type="ECO:0000313" key="9">
    <source>
        <dbReference type="EMBL" id="MPN02093.1"/>
    </source>
</evidence>
<dbReference type="InterPro" id="IPR050809">
    <property type="entry name" value="UgpAE/MalFG_permease"/>
</dbReference>
<organism evidence="9">
    <name type="scientific">bioreactor metagenome</name>
    <dbReference type="NCBI Taxonomy" id="1076179"/>
    <lineage>
        <taxon>unclassified sequences</taxon>
        <taxon>metagenomes</taxon>
        <taxon>ecological metagenomes</taxon>
    </lineage>
</organism>
<comment type="subcellular location">
    <subcellularLocation>
        <location evidence="1">Cell membrane</location>
        <topology evidence="1">Multi-pass membrane protein</topology>
    </subcellularLocation>
</comment>
<sequence length="282" mass="31129">MVFLFLTPLVTSILFSFSKMDLASKANGYALDFVGWENYKTALFLNQFFKKNLITSFVQMLTQVPVIVVFSFFVATLLNKKFAGRAAARSILFLPVVLTTGVIAALESSDLLVNSLKDMSANAMTMSAMKSAEIIDYFDIASLLSSIGMPSVITSFVKTSVDNIYTIVVSSGVQIVIFLAGLQSISPSIYESASVEGAVGWEAFWKITFPMVKPMILVNTIYTVIDFLVKSTNVVMKQVQDVALQQMDYGLSAAMAWLYFIPILILIAVVGLIMSRKTFYYN</sequence>
<proteinExistence type="predicted"/>
<dbReference type="PROSITE" id="PS50928">
    <property type="entry name" value="ABC_TM1"/>
    <property type="match status" value="1"/>
</dbReference>
<dbReference type="AlphaFoldDB" id="A0A645ENH1"/>
<dbReference type="EMBL" id="VSSQ01048053">
    <property type="protein sequence ID" value="MPN02093.1"/>
    <property type="molecule type" value="Genomic_DNA"/>
</dbReference>
<reference evidence="9" key="1">
    <citation type="submission" date="2019-08" db="EMBL/GenBank/DDBJ databases">
        <authorList>
            <person name="Kucharzyk K."/>
            <person name="Murdoch R.W."/>
            <person name="Higgins S."/>
            <person name="Loffler F."/>
        </authorList>
    </citation>
    <scope>NUCLEOTIDE SEQUENCE</scope>
</reference>
<dbReference type="SUPFAM" id="SSF161098">
    <property type="entry name" value="MetI-like"/>
    <property type="match status" value="1"/>
</dbReference>
<gene>
    <name evidence="9" type="ORF">SDC9_149306</name>
</gene>